<name>A0AAJ1TQU2_9HYPH</name>
<sequence length="537" mass="58724">MREAWHVLEPNQPYVHGWHIDAVCAHLEAITHGRFLALGLENRLLINIPPGTMKSLIVSVFWPAWEWGPCGLAGLRYLTTSYKEDFVKRDARRMRDLVSSEWYRALWPEIVLSRSGEISFANTATGSREGMPFTSLTAGRGDRVIIDDPHSTETAESEPERERTLRVFRESVTTRLNDPARSAIVVIMQRLHERDVSGQILRLGLGYVHLMLPMEFEAERACRTPIFADPRTVDGELLFPERFPRAVVERDKIPLGAYAVAGQFQQRPAPRAGGLFDRADFGIVDALPPIEKWVRGWDFAGTKKRPGADPDWTVGVKMGRGADKRFYIADVVRVRETPGKVRQRLINTANQDGAAVGIRIPKDAGQAGIAQAEDYVTALAGFIVSAVAPTGSKEVRAKPLASQVEVGNVVLLRGPWNDTFLDEVGMFPAGSHDDQVDAAADAFNELAGVLPGEGLIEFYRRQIAVSPAPEGPRHGWSMPSGGFARFTIELLAPAGTGMVIGQSGASYTPDTCGRIAVLEGDAAPLLAAGFSKAPKTA</sequence>
<dbReference type="InterPro" id="IPR006517">
    <property type="entry name" value="Phage_terminase_lsu-like_C"/>
</dbReference>
<reference evidence="3" key="1">
    <citation type="submission" date="2023-07" db="EMBL/GenBank/DDBJ databases">
        <title>Genomic Encyclopedia of Type Strains, Phase IV (KMG-IV): sequencing the most valuable type-strain genomes for metagenomic binning, comparative biology and taxonomic classification.</title>
        <authorList>
            <person name="Goeker M."/>
        </authorList>
    </citation>
    <scope>NUCLEOTIDE SEQUENCE</scope>
    <source>
        <strain evidence="3">DSM 19569</strain>
    </source>
</reference>
<accession>A0AAJ1TQU2</accession>
<dbReference type="Pfam" id="PF17289">
    <property type="entry name" value="Terminase_6C"/>
    <property type="match status" value="1"/>
</dbReference>
<proteinExistence type="predicted"/>
<feature type="domain" description="Terminase large subunit gp17-like C-terminal" evidence="2">
    <location>
        <begin position="295"/>
        <end position="445"/>
    </location>
</feature>
<evidence type="ECO:0000259" key="2">
    <source>
        <dbReference type="Pfam" id="PF17289"/>
    </source>
</evidence>
<evidence type="ECO:0000313" key="4">
    <source>
        <dbReference type="Proteomes" id="UP001223420"/>
    </source>
</evidence>
<keyword evidence="1" id="KW-1188">Viral release from host cell</keyword>
<evidence type="ECO:0000256" key="1">
    <source>
        <dbReference type="ARBA" id="ARBA00022612"/>
    </source>
</evidence>
<dbReference type="EMBL" id="JAUSWL010000003">
    <property type="protein sequence ID" value="MDQ0543289.1"/>
    <property type="molecule type" value="Genomic_DNA"/>
</dbReference>
<protein>
    <submittedName>
        <fullName evidence="3">Phage terminase large subunit-like protein</fullName>
    </submittedName>
</protein>
<evidence type="ECO:0000313" key="3">
    <source>
        <dbReference type="EMBL" id="MDQ0543289.1"/>
    </source>
</evidence>
<dbReference type="NCBIfam" id="TIGR01630">
    <property type="entry name" value="psiM2_ORF9"/>
    <property type="match status" value="1"/>
</dbReference>
<organism evidence="3 4">
    <name type="scientific">Methylobacterium brachiatum</name>
    <dbReference type="NCBI Taxonomy" id="269660"/>
    <lineage>
        <taxon>Bacteria</taxon>
        <taxon>Pseudomonadati</taxon>
        <taxon>Pseudomonadota</taxon>
        <taxon>Alphaproteobacteria</taxon>
        <taxon>Hyphomicrobiales</taxon>
        <taxon>Methylobacteriaceae</taxon>
        <taxon>Methylobacterium</taxon>
    </lineage>
</organism>
<dbReference type="AlphaFoldDB" id="A0AAJ1TQU2"/>
<dbReference type="Proteomes" id="UP001223420">
    <property type="component" value="Unassembled WGS sequence"/>
</dbReference>
<gene>
    <name evidence="3" type="ORF">QO001_002215</name>
</gene>
<dbReference type="RefSeq" id="WP_307354645.1">
    <property type="nucleotide sequence ID" value="NZ_JAJALK010000004.1"/>
</dbReference>
<comment type="caution">
    <text evidence="3">The sequence shown here is derived from an EMBL/GenBank/DDBJ whole genome shotgun (WGS) entry which is preliminary data.</text>
</comment>
<dbReference type="InterPro" id="IPR035421">
    <property type="entry name" value="Terminase_6C"/>
</dbReference>